<dbReference type="EC" id="3.4.-.-" evidence="8"/>
<evidence type="ECO:0000313" key="10">
    <source>
        <dbReference type="EMBL" id="AXC13483.1"/>
    </source>
</evidence>
<dbReference type="AlphaFoldDB" id="A0A2Z5G2P5"/>
<evidence type="ECO:0000256" key="5">
    <source>
        <dbReference type="ARBA" id="ARBA00023124"/>
    </source>
</evidence>
<dbReference type="Pfam" id="PF02586">
    <property type="entry name" value="SRAP"/>
    <property type="match status" value="1"/>
</dbReference>
<dbReference type="KEGG" id="abas:ACPOL_4206"/>
<gene>
    <name evidence="10" type="ORF">ACPOL_4206</name>
</gene>
<dbReference type="GO" id="GO:0008233">
    <property type="term" value="F:peptidase activity"/>
    <property type="evidence" value="ECO:0007669"/>
    <property type="project" value="UniProtKB-KW"/>
</dbReference>
<keyword evidence="7" id="KW-0456">Lyase</keyword>
<dbReference type="PANTHER" id="PTHR13604:SF0">
    <property type="entry name" value="ABASIC SITE PROCESSING PROTEIN HMCES"/>
    <property type="match status" value="1"/>
</dbReference>
<dbReference type="SUPFAM" id="SSF143081">
    <property type="entry name" value="BB1717-like"/>
    <property type="match status" value="1"/>
</dbReference>
<dbReference type="GO" id="GO:0006508">
    <property type="term" value="P:proteolysis"/>
    <property type="evidence" value="ECO:0007669"/>
    <property type="project" value="UniProtKB-KW"/>
</dbReference>
<evidence type="ECO:0000313" key="11">
    <source>
        <dbReference type="Proteomes" id="UP000253606"/>
    </source>
</evidence>
<sequence>MPADGFYEWKRLDAKTKQPFAFRLTNGEPFAFAGLWDAWREPSGNWLQSFAIVTTEANELASQVHTRMPVILHPADYSRWLEREEDQPPVDLLRPYESEKMDLAPCNPLEGTAGSIWPESMASK</sequence>
<evidence type="ECO:0000256" key="4">
    <source>
        <dbReference type="ARBA" id="ARBA00022801"/>
    </source>
</evidence>
<comment type="similarity">
    <text evidence="1 8">Belongs to the SOS response-associated peptidase family.</text>
</comment>
<evidence type="ECO:0000256" key="2">
    <source>
        <dbReference type="ARBA" id="ARBA00022670"/>
    </source>
</evidence>
<evidence type="ECO:0000256" key="8">
    <source>
        <dbReference type="RuleBase" id="RU364100"/>
    </source>
</evidence>
<evidence type="ECO:0000256" key="7">
    <source>
        <dbReference type="ARBA" id="ARBA00023239"/>
    </source>
</evidence>
<feature type="region of interest" description="Disordered" evidence="9">
    <location>
        <begin position="103"/>
        <end position="124"/>
    </location>
</feature>
<dbReference type="GO" id="GO:0003697">
    <property type="term" value="F:single-stranded DNA binding"/>
    <property type="evidence" value="ECO:0007669"/>
    <property type="project" value="InterPro"/>
</dbReference>
<keyword evidence="5" id="KW-0190">Covalent protein-DNA linkage</keyword>
<dbReference type="PANTHER" id="PTHR13604">
    <property type="entry name" value="DC12-RELATED"/>
    <property type="match status" value="1"/>
</dbReference>
<evidence type="ECO:0000256" key="6">
    <source>
        <dbReference type="ARBA" id="ARBA00023125"/>
    </source>
</evidence>
<reference evidence="10 11" key="1">
    <citation type="journal article" date="2018" name="Front. Microbiol.">
        <title>Hydrolytic Capabilities as a Key to Environmental Success: Chitinolytic and Cellulolytic Acidobacteria From Acidic Sub-arctic Soils and Boreal Peatlands.</title>
        <authorList>
            <person name="Belova S.E."/>
            <person name="Ravin N.V."/>
            <person name="Pankratov T.A."/>
            <person name="Rakitin A.L."/>
            <person name="Ivanova A.A."/>
            <person name="Beletsky A.V."/>
            <person name="Mardanov A.V."/>
            <person name="Sinninghe Damste J.S."/>
            <person name="Dedysh S.N."/>
        </authorList>
    </citation>
    <scope>NUCLEOTIDE SEQUENCE [LARGE SCALE GENOMIC DNA]</scope>
    <source>
        <strain evidence="10 11">SBC82</strain>
    </source>
</reference>
<keyword evidence="11" id="KW-1185">Reference proteome</keyword>
<keyword evidence="3" id="KW-0227">DNA damage</keyword>
<dbReference type="InterPro" id="IPR036590">
    <property type="entry name" value="SRAP-like"/>
</dbReference>
<organism evidence="10 11">
    <name type="scientific">Acidisarcina polymorpha</name>
    <dbReference type="NCBI Taxonomy" id="2211140"/>
    <lineage>
        <taxon>Bacteria</taxon>
        <taxon>Pseudomonadati</taxon>
        <taxon>Acidobacteriota</taxon>
        <taxon>Terriglobia</taxon>
        <taxon>Terriglobales</taxon>
        <taxon>Acidobacteriaceae</taxon>
        <taxon>Acidisarcina</taxon>
    </lineage>
</organism>
<evidence type="ECO:0000256" key="1">
    <source>
        <dbReference type="ARBA" id="ARBA00008136"/>
    </source>
</evidence>
<dbReference type="GO" id="GO:0016829">
    <property type="term" value="F:lyase activity"/>
    <property type="evidence" value="ECO:0007669"/>
    <property type="project" value="UniProtKB-KW"/>
</dbReference>
<dbReference type="Proteomes" id="UP000253606">
    <property type="component" value="Chromosome"/>
</dbReference>
<dbReference type="InterPro" id="IPR003738">
    <property type="entry name" value="SRAP"/>
</dbReference>
<evidence type="ECO:0000256" key="3">
    <source>
        <dbReference type="ARBA" id="ARBA00022763"/>
    </source>
</evidence>
<evidence type="ECO:0000256" key="9">
    <source>
        <dbReference type="SAM" id="MobiDB-lite"/>
    </source>
</evidence>
<dbReference type="Gene3D" id="3.90.1680.10">
    <property type="entry name" value="SOS response associated peptidase-like"/>
    <property type="match status" value="1"/>
</dbReference>
<keyword evidence="4 8" id="KW-0378">Hydrolase</keyword>
<proteinExistence type="inferred from homology"/>
<keyword evidence="6" id="KW-0238">DNA-binding</keyword>
<dbReference type="EMBL" id="CP030840">
    <property type="protein sequence ID" value="AXC13483.1"/>
    <property type="molecule type" value="Genomic_DNA"/>
</dbReference>
<protein>
    <recommendedName>
        <fullName evidence="8">Abasic site processing protein</fullName>
        <ecNumber evidence="8">3.4.-.-</ecNumber>
    </recommendedName>
</protein>
<keyword evidence="2 8" id="KW-0645">Protease</keyword>
<dbReference type="GO" id="GO:0106300">
    <property type="term" value="P:protein-DNA covalent cross-linking repair"/>
    <property type="evidence" value="ECO:0007669"/>
    <property type="project" value="InterPro"/>
</dbReference>
<name>A0A2Z5G2P5_9BACT</name>
<accession>A0A2Z5G2P5</accession>